<evidence type="ECO:0000313" key="1">
    <source>
        <dbReference type="EMBL" id="KAL3855270.1"/>
    </source>
</evidence>
<evidence type="ECO:0000313" key="2">
    <source>
        <dbReference type="Proteomes" id="UP001634394"/>
    </source>
</evidence>
<dbReference type="Gene3D" id="2.10.90.10">
    <property type="entry name" value="Cystine-knot cytokines"/>
    <property type="match status" value="1"/>
</dbReference>
<protein>
    <submittedName>
        <fullName evidence="1">Uncharacterized protein</fullName>
    </submittedName>
</protein>
<sequence length="109" mass="12913">MCRYPTFTQPSRHTDGRPHVHLESWHCHQERVWRDLGPDFYPRFITDMRCLNTTCLFGNHFCKSVNVYTKVLMKSEESSCVDVFIPSELRSKWVFQDILVSVYCECSTT</sequence>
<keyword evidence="2" id="KW-1185">Reference proteome</keyword>
<dbReference type="SUPFAM" id="SSF57501">
    <property type="entry name" value="Cystine-knot cytokines"/>
    <property type="match status" value="1"/>
</dbReference>
<gene>
    <name evidence="1" type="ORF">ACJMK2_014486</name>
</gene>
<dbReference type="Proteomes" id="UP001634394">
    <property type="component" value="Unassembled WGS sequence"/>
</dbReference>
<organism evidence="1 2">
    <name type="scientific">Sinanodonta woodiana</name>
    <name type="common">Chinese pond mussel</name>
    <name type="synonym">Anodonta woodiana</name>
    <dbReference type="NCBI Taxonomy" id="1069815"/>
    <lineage>
        <taxon>Eukaryota</taxon>
        <taxon>Metazoa</taxon>
        <taxon>Spiralia</taxon>
        <taxon>Lophotrochozoa</taxon>
        <taxon>Mollusca</taxon>
        <taxon>Bivalvia</taxon>
        <taxon>Autobranchia</taxon>
        <taxon>Heteroconchia</taxon>
        <taxon>Palaeoheterodonta</taxon>
        <taxon>Unionida</taxon>
        <taxon>Unionoidea</taxon>
        <taxon>Unionidae</taxon>
        <taxon>Unioninae</taxon>
        <taxon>Sinanodonta</taxon>
    </lineage>
</organism>
<dbReference type="InterPro" id="IPR052876">
    <property type="entry name" value="Insect_Hormone_Regulators"/>
</dbReference>
<dbReference type="PANTHER" id="PTHR39940:SF1">
    <property type="entry name" value="PROTHORACICOTROPIC HORMONE, ISOFORM F"/>
    <property type="match status" value="1"/>
</dbReference>
<dbReference type="AlphaFoldDB" id="A0ABD3V1J8"/>
<proteinExistence type="predicted"/>
<comment type="caution">
    <text evidence="1">The sequence shown here is derived from an EMBL/GenBank/DDBJ whole genome shotgun (WGS) entry which is preliminary data.</text>
</comment>
<dbReference type="EMBL" id="JBJQND010000014">
    <property type="protein sequence ID" value="KAL3855270.1"/>
    <property type="molecule type" value="Genomic_DNA"/>
</dbReference>
<accession>A0ABD3V1J8</accession>
<name>A0ABD3V1J8_SINWO</name>
<dbReference type="PANTHER" id="PTHR39940">
    <property type="entry name" value="PROTHORACICOTROPIC HORMONE, ISOFORM F"/>
    <property type="match status" value="1"/>
</dbReference>
<dbReference type="InterPro" id="IPR029034">
    <property type="entry name" value="Cystine-knot_cytokine"/>
</dbReference>
<reference evidence="1 2" key="1">
    <citation type="submission" date="2024-11" db="EMBL/GenBank/DDBJ databases">
        <title>Chromosome-level genome assembly of the freshwater bivalve Anodonta woodiana.</title>
        <authorList>
            <person name="Chen X."/>
        </authorList>
    </citation>
    <scope>NUCLEOTIDE SEQUENCE [LARGE SCALE GENOMIC DNA]</scope>
    <source>
        <strain evidence="1">MN2024</strain>
        <tissue evidence="1">Gills</tissue>
    </source>
</reference>